<evidence type="ECO:0000256" key="2">
    <source>
        <dbReference type="ARBA" id="ARBA00008803"/>
    </source>
</evidence>
<dbReference type="Pfam" id="PF05346">
    <property type="entry name" value="DUF747"/>
    <property type="match status" value="1"/>
</dbReference>
<dbReference type="Proteomes" id="UP000494165">
    <property type="component" value="Unassembled WGS sequence"/>
</dbReference>
<evidence type="ECO:0000256" key="3">
    <source>
        <dbReference type="ARBA" id="ARBA00022527"/>
    </source>
</evidence>
<feature type="transmembrane region" description="Helical" evidence="12">
    <location>
        <begin position="261"/>
        <end position="278"/>
    </location>
</feature>
<evidence type="ECO:0000256" key="5">
    <source>
        <dbReference type="ARBA" id="ARBA00022692"/>
    </source>
</evidence>
<evidence type="ECO:0000256" key="12">
    <source>
        <dbReference type="SAM" id="Phobius"/>
    </source>
</evidence>
<feature type="transmembrane region" description="Helical" evidence="12">
    <location>
        <begin position="323"/>
        <end position="343"/>
    </location>
</feature>
<evidence type="ECO:0000256" key="1">
    <source>
        <dbReference type="ARBA" id="ARBA00004141"/>
    </source>
</evidence>
<comment type="subcellular location">
    <subcellularLocation>
        <location evidence="1">Membrane</location>
        <topology evidence="1">Multi-pass membrane protein</topology>
    </subcellularLocation>
</comment>
<keyword evidence="9 12" id="KW-1133">Transmembrane helix</keyword>
<evidence type="ECO:0000256" key="10">
    <source>
        <dbReference type="ARBA" id="ARBA00023136"/>
    </source>
</evidence>
<dbReference type="EMBL" id="CADEPI010000528">
    <property type="protein sequence ID" value="CAB3387010.1"/>
    <property type="molecule type" value="Genomic_DNA"/>
</dbReference>
<protein>
    <recommendedName>
        <fullName evidence="13">Protein kinase domain-containing protein</fullName>
    </recommendedName>
</protein>
<feature type="region of interest" description="Disordered" evidence="11">
    <location>
        <begin position="499"/>
        <end position="519"/>
    </location>
</feature>
<dbReference type="OrthoDB" id="29023at2759"/>
<evidence type="ECO:0000256" key="6">
    <source>
        <dbReference type="ARBA" id="ARBA00022741"/>
    </source>
</evidence>
<comment type="caution">
    <text evidence="14">The sequence shown here is derived from an EMBL/GenBank/DDBJ whole genome shotgun (WGS) entry which is preliminary data.</text>
</comment>
<accession>A0A8S1DT13</accession>
<evidence type="ECO:0000313" key="14">
    <source>
        <dbReference type="EMBL" id="CAB3387010.1"/>
    </source>
</evidence>
<evidence type="ECO:0000259" key="13">
    <source>
        <dbReference type="PROSITE" id="PS50011"/>
    </source>
</evidence>
<keyword evidence="7" id="KW-0418">Kinase</keyword>
<dbReference type="Gene3D" id="3.30.200.20">
    <property type="entry name" value="Phosphorylase Kinase, domain 1"/>
    <property type="match status" value="1"/>
</dbReference>
<dbReference type="SUPFAM" id="SSF56112">
    <property type="entry name" value="Protein kinase-like (PK-like)"/>
    <property type="match status" value="1"/>
</dbReference>
<dbReference type="PANTHER" id="PTHR13317:SF4">
    <property type="entry name" value="TRANSMEMBRANE ANTERIOR POSTERIOR TRANSFORMATION PROTEIN 1 HOMOLOG"/>
    <property type="match status" value="1"/>
</dbReference>
<reference evidence="14 15" key="1">
    <citation type="submission" date="2020-04" db="EMBL/GenBank/DDBJ databases">
        <authorList>
            <person name="Alioto T."/>
            <person name="Alioto T."/>
            <person name="Gomez Garrido J."/>
        </authorList>
    </citation>
    <scope>NUCLEOTIDE SEQUENCE [LARGE SCALE GENOMIC DNA]</scope>
</reference>
<feature type="transmembrane region" description="Helical" evidence="12">
    <location>
        <begin position="299"/>
        <end position="317"/>
    </location>
</feature>
<keyword evidence="10 12" id="KW-0472">Membrane</keyword>
<keyword evidence="5 12" id="KW-0812">Transmembrane</keyword>
<gene>
    <name evidence="14" type="ORF">CLODIP_2_CD03030</name>
</gene>
<evidence type="ECO:0000256" key="8">
    <source>
        <dbReference type="ARBA" id="ARBA00022840"/>
    </source>
</evidence>
<name>A0A8S1DT13_9INSE</name>
<evidence type="ECO:0000256" key="4">
    <source>
        <dbReference type="ARBA" id="ARBA00022679"/>
    </source>
</evidence>
<keyword evidence="4" id="KW-0808">Transferase</keyword>
<dbReference type="AlphaFoldDB" id="A0A8S1DT13"/>
<dbReference type="SMART" id="SM00220">
    <property type="entry name" value="S_TKc"/>
    <property type="match status" value="1"/>
</dbReference>
<organism evidence="14 15">
    <name type="scientific">Cloeon dipterum</name>
    <dbReference type="NCBI Taxonomy" id="197152"/>
    <lineage>
        <taxon>Eukaryota</taxon>
        <taxon>Metazoa</taxon>
        <taxon>Ecdysozoa</taxon>
        <taxon>Arthropoda</taxon>
        <taxon>Hexapoda</taxon>
        <taxon>Insecta</taxon>
        <taxon>Pterygota</taxon>
        <taxon>Palaeoptera</taxon>
        <taxon>Ephemeroptera</taxon>
        <taxon>Pisciforma</taxon>
        <taxon>Baetidae</taxon>
        <taxon>Cloeon</taxon>
    </lineage>
</organism>
<keyword evidence="8" id="KW-0067">ATP-binding</keyword>
<sequence>MSAEQEDERKIQFHAMDSSVDDFMIRRPPLRRWQTDDFRPRRRRDEPSSRPMRPVTLGTFLRVELTRDYLLEQDEDRFTAKREKIYSFFKIPREVEKFMAYGFFQCADSFMFVFTFLPLRFAMALWAILVRPFQHCFGQLGLLKPAEVCDALKGIILLVCCLAMSYIDTSMMYHLIKSQSIIKLYIFYNMLEVGDRLFSAFGQDTIDALLWTATEPRGRKREHFGLVPHLLFAVIYVFLHSLLVLFQATTLNVAINSSNKALLTIMMSNNFVELKGSVFKKFDKNNLFQVACSDVRERFHLFVLLFIVVLQTMKEYSWREERFWVLLPDCMVVLIAEVFVDWVKHAFITRFNELPVDVYRDYTTSLAYDTAQTRQRHAMSDHSDLVARRMGFIPLPLSVVMVRVLMQAVHVNSPAAVILLILAYICLASFRILNSLIILGKACDLMTTFESQQTSPEKPLTPCASPILDHSGPAILTNSNVTIASLGNLNESLLLEARPLSEDESQETPPESENEDEEDLYNLSGLSTAGSGCFRSWSTGSSSNQSTYSVSRPWSRVSRHRWRESTLNDRFEAAKTAWPVPLIEAAFLPEFKIGVSMNEQSFELLGSLASGSYGKVYQVRKRDTDEEFALKVLSKSQLISESGVNQVKNEVGIQSMCGHHPFILNCPYYWQSRKKLFIVSEFMPGGELLALWQKYGALPQPLVKIYIAELALAIDFLHNAGVIFRDLKLENVMLDGAGHLKVIDFGMAKWLKYGERTRTLCGTVRYMAPEVVSMEPYGHAVDWWSLGIIAYCLITGEVSNNFD</sequence>
<dbReference type="GO" id="GO:0005524">
    <property type="term" value="F:ATP binding"/>
    <property type="evidence" value="ECO:0007669"/>
    <property type="project" value="UniProtKB-KW"/>
</dbReference>
<dbReference type="InterPro" id="IPR045270">
    <property type="entry name" value="STKc_AGC"/>
</dbReference>
<feature type="transmembrane region" description="Helical" evidence="12">
    <location>
        <begin position="155"/>
        <end position="176"/>
    </location>
</feature>
<dbReference type="InterPro" id="IPR000719">
    <property type="entry name" value="Prot_kinase_dom"/>
</dbReference>
<dbReference type="GO" id="GO:0045724">
    <property type="term" value="P:positive regulation of cilium assembly"/>
    <property type="evidence" value="ECO:0007669"/>
    <property type="project" value="TreeGrafter"/>
</dbReference>
<dbReference type="InterPro" id="IPR008010">
    <property type="entry name" value="Tatp1"/>
</dbReference>
<dbReference type="GO" id="GO:0005789">
    <property type="term" value="C:endoplasmic reticulum membrane"/>
    <property type="evidence" value="ECO:0007669"/>
    <property type="project" value="TreeGrafter"/>
</dbReference>
<keyword evidence="3" id="KW-0723">Serine/threonine-protein kinase</keyword>
<feature type="domain" description="Protein kinase" evidence="13">
    <location>
        <begin position="602"/>
        <end position="803"/>
    </location>
</feature>
<feature type="transmembrane region" description="Helical" evidence="12">
    <location>
        <begin position="226"/>
        <end position="249"/>
    </location>
</feature>
<dbReference type="GO" id="GO:0036064">
    <property type="term" value="C:ciliary basal body"/>
    <property type="evidence" value="ECO:0007669"/>
    <property type="project" value="TreeGrafter"/>
</dbReference>
<evidence type="ECO:0000256" key="11">
    <source>
        <dbReference type="SAM" id="MobiDB-lite"/>
    </source>
</evidence>
<dbReference type="InterPro" id="IPR011009">
    <property type="entry name" value="Kinase-like_dom_sf"/>
</dbReference>
<evidence type="ECO:0000313" key="15">
    <source>
        <dbReference type="Proteomes" id="UP000494165"/>
    </source>
</evidence>
<dbReference type="Pfam" id="PF00069">
    <property type="entry name" value="Pkinase"/>
    <property type="match status" value="1"/>
</dbReference>
<comment type="similarity">
    <text evidence="2">Belongs to the TAPT1 family.</text>
</comment>
<keyword evidence="15" id="KW-1185">Reference proteome</keyword>
<dbReference type="Gene3D" id="1.10.510.10">
    <property type="entry name" value="Transferase(Phosphotransferase) domain 1"/>
    <property type="match status" value="1"/>
</dbReference>
<proteinExistence type="inferred from homology"/>
<feature type="compositionally biased region" description="Acidic residues" evidence="11">
    <location>
        <begin position="502"/>
        <end position="519"/>
    </location>
</feature>
<dbReference type="CDD" id="cd05123">
    <property type="entry name" value="STKc_AGC"/>
    <property type="match status" value="1"/>
</dbReference>
<keyword evidence="6" id="KW-0547">Nucleotide-binding</keyword>
<evidence type="ECO:0000256" key="7">
    <source>
        <dbReference type="ARBA" id="ARBA00022777"/>
    </source>
</evidence>
<dbReference type="PANTHER" id="PTHR13317">
    <property type="entry name" value="TRANSMEMBRANE ANTERIOR POSTERIOR TRANSFORMATION PROTEIN 1 HOMOLOG"/>
    <property type="match status" value="1"/>
</dbReference>
<dbReference type="GO" id="GO:0004674">
    <property type="term" value="F:protein serine/threonine kinase activity"/>
    <property type="evidence" value="ECO:0007669"/>
    <property type="project" value="UniProtKB-KW"/>
</dbReference>
<evidence type="ECO:0000256" key="9">
    <source>
        <dbReference type="ARBA" id="ARBA00022989"/>
    </source>
</evidence>
<dbReference type="PROSITE" id="PS50011">
    <property type="entry name" value="PROTEIN_KINASE_DOM"/>
    <property type="match status" value="1"/>
</dbReference>
<feature type="transmembrane region" description="Helical" evidence="12">
    <location>
        <begin position="415"/>
        <end position="439"/>
    </location>
</feature>